<comment type="catalytic activity">
    <reaction evidence="8 9">
        <text>a 5'-end (N(7)-methyl 5'-triphosphoguanosine)-ribonucleoside in mRNA + H2O = N(7)-methyl-GMP + a 5'-end diphospho-ribonucleoside in mRNA + 2 H(+)</text>
        <dbReference type="Rhea" id="RHEA:65388"/>
        <dbReference type="Rhea" id="RHEA-COMP:17165"/>
        <dbReference type="Rhea" id="RHEA-COMP:17167"/>
        <dbReference type="ChEBI" id="CHEBI:15377"/>
        <dbReference type="ChEBI" id="CHEBI:15378"/>
        <dbReference type="ChEBI" id="CHEBI:58285"/>
        <dbReference type="ChEBI" id="CHEBI:156461"/>
        <dbReference type="ChEBI" id="CHEBI:167616"/>
        <dbReference type="EC" id="3.6.1.59"/>
    </reaction>
</comment>
<dbReference type="Pfam" id="PF05652">
    <property type="entry name" value="DcpS"/>
    <property type="match status" value="1"/>
</dbReference>
<dbReference type="InterPro" id="IPR036265">
    <property type="entry name" value="HIT-like_sf"/>
</dbReference>
<evidence type="ECO:0000256" key="1">
    <source>
        <dbReference type="ARBA" id="ARBA00004123"/>
    </source>
</evidence>
<dbReference type="InterPro" id="IPR008594">
    <property type="entry name" value="DcpS/DCS2"/>
</dbReference>
<dbReference type="GO" id="GO:0000340">
    <property type="term" value="F:RNA 7-methylguanosine cap binding"/>
    <property type="evidence" value="ECO:0007669"/>
    <property type="project" value="UniProtKB-UniRule"/>
</dbReference>
<dbReference type="GO" id="GO:0000290">
    <property type="term" value="P:deadenylation-dependent decapping of nuclear-transcribed mRNA"/>
    <property type="evidence" value="ECO:0007669"/>
    <property type="project" value="UniProtKB-UniRule"/>
</dbReference>
<dbReference type="EC" id="3.6.1.59" evidence="4 9"/>
<gene>
    <name evidence="12" type="ORF">GSOID_T00018358001</name>
</gene>
<evidence type="ECO:0000256" key="3">
    <source>
        <dbReference type="ARBA" id="ARBA00011140"/>
    </source>
</evidence>
<protein>
    <recommendedName>
        <fullName evidence="5 9">m7GpppX diphosphatase</fullName>
        <ecNumber evidence="4 9">3.6.1.59</ecNumber>
    </recommendedName>
</protein>
<organism evidence="12">
    <name type="scientific">Oikopleura dioica</name>
    <name type="common">Tunicate</name>
    <dbReference type="NCBI Taxonomy" id="34765"/>
    <lineage>
        <taxon>Eukaryota</taxon>
        <taxon>Metazoa</taxon>
        <taxon>Chordata</taxon>
        <taxon>Tunicata</taxon>
        <taxon>Appendicularia</taxon>
        <taxon>Copelata</taxon>
        <taxon>Oikopleuridae</taxon>
        <taxon>Oikopleura</taxon>
    </lineage>
</organism>
<evidence type="ECO:0000256" key="9">
    <source>
        <dbReference type="PIRNR" id="PIRNR028973"/>
    </source>
</evidence>
<keyword evidence="7 9" id="KW-0539">Nucleus</keyword>
<feature type="binding site" evidence="11">
    <location>
        <position position="136"/>
    </location>
    <ligand>
        <name>substrate</name>
    </ligand>
</feature>
<dbReference type="Gene3D" id="3.30.200.40">
    <property type="entry name" value="Scavenger mRNA decapping enzyme, N-terminal domain"/>
    <property type="match status" value="1"/>
</dbReference>
<dbReference type="Pfam" id="PF11969">
    <property type="entry name" value="DcpS_C"/>
    <property type="match status" value="1"/>
</dbReference>
<evidence type="ECO:0000256" key="4">
    <source>
        <dbReference type="ARBA" id="ARBA00012520"/>
    </source>
</evidence>
<comment type="subcellular location">
    <subcellularLocation>
        <location evidence="1 9">Nucleus</location>
    </subcellularLocation>
</comment>
<dbReference type="InterPro" id="IPR011145">
    <property type="entry name" value="Scavenger_mRNA_decap_enz_N"/>
</dbReference>
<feature type="active site" description="Nucleophile" evidence="10">
    <location>
        <position position="242"/>
    </location>
</feature>
<comment type="subunit">
    <text evidence="3">Homodimer. Associates with components of the exosome multienzyme ribonuclease complex, such as EXOSC3 and EXOSC4. Interacts with NDOR1.</text>
</comment>
<comment type="similarity">
    <text evidence="2 9">Belongs to the HIT family.</text>
</comment>
<sequence length="298" mass="34861">MSLKESGKYKSLDFLKFEEVLNENPENPSITILAKDENDEKAVILLRKKPFQSNVCQEMLSECDLDLDLKNDRYHTFDGTIAAKYQPLRYSMTYPASELHIAKARSAPTEIWIETKEMFERLHQPFISSQLHSLQWVYNILDKNREKCNEVDRIVVEDPDPKTGFLVVPDLKWDGKDTKQLNLCVLINRRDIPTVRHLNSDHLDLLENILDKSSKEIAAKYKIPEKQLRMYFHYPPSHYHLHVHITSTFFGQGCNTERAILLTDVIENIKMKSSFYAERTMSLPLRVGHKLHNIFENE</sequence>
<dbReference type="SUPFAM" id="SSF54197">
    <property type="entry name" value="HIT-like"/>
    <property type="match status" value="1"/>
</dbReference>
<evidence type="ECO:0000313" key="12">
    <source>
        <dbReference type="EMBL" id="CBY30488.1"/>
    </source>
</evidence>
<feature type="binding site" evidence="11">
    <location>
        <position position="170"/>
    </location>
    <ligand>
        <name>substrate</name>
    </ligand>
</feature>
<evidence type="ECO:0000256" key="11">
    <source>
        <dbReference type="PIRSR" id="PIRSR028973-2"/>
    </source>
</evidence>
<dbReference type="FunFam" id="3.30.428.10:FF:000006">
    <property type="entry name" value="m7GpppX diphosphatase"/>
    <property type="match status" value="1"/>
</dbReference>
<feature type="binding site" evidence="11">
    <location>
        <position position="172"/>
    </location>
    <ligand>
        <name>substrate</name>
    </ligand>
</feature>
<name>E4Y490_OIKDI</name>
<feature type="binding site" evidence="11">
    <location>
        <begin position="233"/>
        <end position="244"/>
    </location>
    <ligand>
        <name>substrate</name>
    </ligand>
</feature>
<dbReference type="SUPFAM" id="SSF102860">
    <property type="entry name" value="mRNA decapping enzyme DcpS N-terminal domain"/>
    <property type="match status" value="1"/>
</dbReference>
<dbReference type="GO" id="GO:0005634">
    <property type="term" value="C:nucleus"/>
    <property type="evidence" value="ECO:0007669"/>
    <property type="project" value="UniProtKB-SubCell"/>
</dbReference>
<accession>E4Y490</accession>
<keyword evidence="6 9" id="KW-0378">Hydrolase</keyword>
<dbReference type="PANTHER" id="PTHR12978">
    <property type="entry name" value="HISTIDINE TRIAD HIT PROTEIN MEMBER"/>
    <property type="match status" value="1"/>
</dbReference>
<keyword evidence="9" id="KW-0507">mRNA processing</keyword>
<dbReference type="AlphaFoldDB" id="E4Y490"/>
<dbReference type="Gene3D" id="3.30.428.10">
    <property type="entry name" value="HIT-like"/>
    <property type="match status" value="1"/>
</dbReference>
<dbReference type="GO" id="GO:0000932">
    <property type="term" value="C:P-body"/>
    <property type="evidence" value="ECO:0007669"/>
    <property type="project" value="TreeGrafter"/>
</dbReference>
<reference evidence="12" key="1">
    <citation type="journal article" date="2010" name="Science">
        <title>Plasticity of animal genome architecture unmasked by rapid evolution of a pelagic tunicate.</title>
        <authorList>
            <person name="Denoeud F."/>
            <person name="Henriet S."/>
            <person name="Mungpakdee S."/>
            <person name="Aury J.M."/>
            <person name="Da Silva C."/>
            <person name="Brinkmann H."/>
            <person name="Mikhaleva J."/>
            <person name="Olsen L.C."/>
            <person name="Jubin C."/>
            <person name="Canestro C."/>
            <person name="Bouquet J.M."/>
            <person name="Danks G."/>
            <person name="Poulain J."/>
            <person name="Campsteijn C."/>
            <person name="Adamski M."/>
            <person name="Cross I."/>
            <person name="Yadetie F."/>
            <person name="Muffato M."/>
            <person name="Louis A."/>
            <person name="Butcher S."/>
            <person name="Tsagkogeorga G."/>
            <person name="Konrad A."/>
            <person name="Singh S."/>
            <person name="Jensen M.F."/>
            <person name="Cong E.H."/>
            <person name="Eikeseth-Otteraa H."/>
            <person name="Noel B."/>
            <person name="Anthouard V."/>
            <person name="Porcel B.M."/>
            <person name="Kachouri-Lafond R."/>
            <person name="Nishino A."/>
            <person name="Ugolini M."/>
            <person name="Chourrout P."/>
            <person name="Nishida H."/>
            <person name="Aasland R."/>
            <person name="Huzurbazar S."/>
            <person name="Westhof E."/>
            <person name="Delsuc F."/>
            <person name="Lehrach H."/>
            <person name="Reinhardt R."/>
            <person name="Weissenbach J."/>
            <person name="Roy S.W."/>
            <person name="Artiguenave F."/>
            <person name="Postlethwait J.H."/>
            <person name="Manak J.R."/>
            <person name="Thompson E.M."/>
            <person name="Jaillon O."/>
            <person name="Du Pasquier L."/>
            <person name="Boudinot P."/>
            <person name="Liberles D.A."/>
            <person name="Volff J.N."/>
            <person name="Philippe H."/>
            <person name="Lenhard B."/>
            <person name="Roest Crollius H."/>
            <person name="Wincker P."/>
            <person name="Chourrout D."/>
        </authorList>
    </citation>
    <scope>NUCLEOTIDE SEQUENCE [LARGE SCALE GENOMIC DNA]</scope>
</reference>
<evidence type="ECO:0000256" key="10">
    <source>
        <dbReference type="PIRSR" id="PIRSR028973-1"/>
    </source>
</evidence>
<dbReference type="GO" id="GO:0140932">
    <property type="term" value="F:5'-(N(7)-methyl 5'-triphosphoguanosine)-[mRNA] diphosphatase activity"/>
    <property type="evidence" value="ECO:0007669"/>
    <property type="project" value="UniProtKB-EC"/>
</dbReference>
<evidence type="ECO:0000256" key="2">
    <source>
        <dbReference type="ARBA" id="ARBA00010208"/>
    </source>
</evidence>
<dbReference type="PANTHER" id="PTHR12978:SF0">
    <property type="entry name" value="M7GPPPX DIPHOSPHATASE"/>
    <property type="match status" value="1"/>
</dbReference>
<dbReference type="Proteomes" id="UP000011014">
    <property type="component" value="Unassembled WGS sequence"/>
</dbReference>
<dbReference type="EMBL" id="FN654277">
    <property type="protein sequence ID" value="CBY30488.1"/>
    <property type="molecule type" value="Genomic_DNA"/>
</dbReference>
<dbReference type="PIRSF" id="PIRSF028973">
    <property type="entry name" value="Scavenger_mRNA_decap_enz"/>
    <property type="match status" value="1"/>
</dbReference>
<evidence type="ECO:0000256" key="7">
    <source>
        <dbReference type="ARBA" id="ARBA00023242"/>
    </source>
</evidence>
<evidence type="ECO:0000256" key="8">
    <source>
        <dbReference type="ARBA" id="ARBA00048222"/>
    </source>
</evidence>
<evidence type="ECO:0000256" key="6">
    <source>
        <dbReference type="ARBA" id="ARBA00022801"/>
    </source>
</evidence>
<proteinExistence type="inferred from homology"/>
<dbReference type="GO" id="GO:0006397">
    <property type="term" value="P:mRNA processing"/>
    <property type="evidence" value="ECO:0007669"/>
    <property type="project" value="UniProtKB-KW"/>
</dbReference>
<feature type="binding site" evidence="11">
    <location>
        <position position="146"/>
    </location>
    <ligand>
        <name>substrate</name>
    </ligand>
</feature>
<evidence type="ECO:0000256" key="5">
    <source>
        <dbReference type="ARBA" id="ARBA00015636"/>
    </source>
</evidence>
<comment type="function">
    <text evidence="9">Decapping scavenger enzyme that catalyzes the cleavage of a residual cap structure following the degradation of mRNAs by the 3'-&gt;5' exosome-mediated mRNA decay pathway.</text>
</comment>